<gene>
    <name evidence="1" type="ORF">OV287_35025</name>
</gene>
<comment type="caution">
    <text evidence="1">The sequence shown here is derived from an EMBL/GenBank/DDBJ whole genome shotgun (WGS) entry which is preliminary data.</text>
</comment>
<sequence>MSNEYVRVLFKLEKEEEDYPPVDYERLWARPLAEGLFEIDNIPFFVRGISVGDVVAAQQGQGEVVFSELVRASGSSTLRVIVFDATHVEDVRSRLQALGCSTELNVSKMLGVDVPAKTDLQAVRAWLMEKQSLGSLEFEDACIRHDGLR</sequence>
<dbReference type="Proteomes" id="UP001207654">
    <property type="component" value="Unassembled WGS sequence"/>
</dbReference>
<dbReference type="Pfam" id="PF14085">
    <property type="entry name" value="DUF4265"/>
    <property type="match status" value="1"/>
</dbReference>
<organism evidence="1 2">
    <name type="scientific">Archangium lansingense</name>
    <dbReference type="NCBI Taxonomy" id="2995310"/>
    <lineage>
        <taxon>Bacteria</taxon>
        <taxon>Pseudomonadati</taxon>
        <taxon>Myxococcota</taxon>
        <taxon>Myxococcia</taxon>
        <taxon>Myxococcales</taxon>
        <taxon>Cystobacterineae</taxon>
        <taxon>Archangiaceae</taxon>
        <taxon>Archangium</taxon>
    </lineage>
</organism>
<keyword evidence="2" id="KW-1185">Reference proteome</keyword>
<evidence type="ECO:0000313" key="1">
    <source>
        <dbReference type="EMBL" id="MCY1079685.1"/>
    </source>
</evidence>
<dbReference type="InterPro" id="IPR025361">
    <property type="entry name" value="DUF4265"/>
</dbReference>
<protein>
    <submittedName>
        <fullName evidence="1">DUF4265 domain-containing protein</fullName>
    </submittedName>
</protein>
<proteinExistence type="predicted"/>
<reference evidence="1 2" key="1">
    <citation type="submission" date="2022-11" db="EMBL/GenBank/DDBJ databases">
        <title>Minimal conservation of predation-associated metabolite biosynthetic gene clusters underscores biosynthetic potential of Myxococcota including descriptions for ten novel species: Archangium lansinium sp. nov., Myxococcus landrumus sp. nov., Nannocystis bai.</title>
        <authorList>
            <person name="Ahearne A."/>
            <person name="Stevens C."/>
            <person name="Phillips K."/>
        </authorList>
    </citation>
    <scope>NUCLEOTIDE SEQUENCE [LARGE SCALE GENOMIC DNA]</scope>
    <source>
        <strain evidence="1 2">MIWBW</strain>
    </source>
</reference>
<accession>A0ABT4ADF7</accession>
<evidence type="ECO:0000313" key="2">
    <source>
        <dbReference type="Proteomes" id="UP001207654"/>
    </source>
</evidence>
<dbReference type="EMBL" id="JAPNKA010000001">
    <property type="protein sequence ID" value="MCY1079685.1"/>
    <property type="molecule type" value="Genomic_DNA"/>
</dbReference>
<name>A0ABT4ADF7_9BACT</name>
<dbReference type="RefSeq" id="WP_267538386.1">
    <property type="nucleotide sequence ID" value="NZ_JAPNKA010000001.1"/>
</dbReference>